<accession>A0A0C9WAA0</accession>
<proteinExistence type="predicted"/>
<gene>
    <name evidence="2" type="ORF">HYDPIDRAFT_111480</name>
</gene>
<feature type="domain" description="DUF6533" evidence="1">
    <location>
        <begin position="19"/>
        <end position="61"/>
    </location>
</feature>
<organism evidence="2 3">
    <name type="scientific">Hydnomerulius pinastri MD-312</name>
    <dbReference type="NCBI Taxonomy" id="994086"/>
    <lineage>
        <taxon>Eukaryota</taxon>
        <taxon>Fungi</taxon>
        <taxon>Dikarya</taxon>
        <taxon>Basidiomycota</taxon>
        <taxon>Agaricomycotina</taxon>
        <taxon>Agaricomycetes</taxon>
        <taxon>Agaricomycetidae</taxon>
        <taxon>Boletales</taxon>
        <taxon>Boletales incertae sedis</taxon>
        <taxon>Leucogyrophana</taxon>
    </lineage>
</organism>
<evidence type="ECO:0000313" key="2">
    <source>
        <dbReference type="EMBL" id="KIJ64843.1"/>
    </source>
</evidence>
<evidence type="ECO:0000313" key="3">
    <source>
        <dbReference type="Proteomes" id="UP000053820"/>
    </source>
</evidence>
<reference evidence="2 3" key="1">
    <citation type="submission" date="2014-04" db="EMBL/GenBank/DDBJ databases">
        <title>Evolutionary Origins and Diversification of the Mycorrhizal Mutualists.</title>
        <authorList>
            <consortium name="DOE Joint Genome Institute"/>
            <consortium name="Mycorrhizal Genomics Consortium"/>
            <person name="Kohler A."/>
            <person name="Kuo A."/>
            <person name="Nagy L.G."/>
            <person name="Floudas D."/>
            <person name="Copeland A."/>
            <person name="Barry K.W."/>
            <person name="Cichocki N."/>
            <person name="Veneault-Fourrey C."/>
            <person name="LaButti K."/>
            <person name="Lindquist E.A."/>
            <person name="Lipzen A."/>
            <person name="Lundell T."/>
            <person name="Morin E."/>
            <person name="Murat C."/>
            <person name="Riley R."/>
            <person name="Ohm R."/>
            <person name="Sun H."/>
            <person name="Tunlid A."/>
            <person name="Henrissat B."/>
            <person name="Grigoriev I.V."/>
            <person name="Hibbett D.S."/>
            <person name="Martin F."/>
        </authorList>
    </citation>
    <scope>NUCLEOTIDE SEQUENCE [LARGE SCALE GENOMIC DNA]</scope>
    <source>
        <strain evidence="2 3">MD-312</strain>
    </source>
</reference>
<sequence length="63" mass="7080">MSSLQSVVASLQVLQSQNYIIIAGMAGVCYDYFLTLGREVNLIWGKSWSIMSTLYVVVRLICF</sequence>
<dbReference type="Pfam" id="PF20151">
    <property type="entry name" value="DUF6533"/>
    <property type="match status" value="1"/>
</dbReference>
<dbReference type="AlphaFoldDB" id="A0A0C9WAA0"/>
<dbReference type="HOGENOM" id="CLU_2886082_0_0_1"/>
<dbReference type="EMBL" id="KN839845">
    <property type="protein sequence ID" value="KIJ64843.1"/>
    <property type="molecule type" value="Genomic_DNA"/>
</dbReference>
<name>A0A0C9WAA0_9AGAM</name>
<dbReference type="Proteomes" id="UP000053820">
    <property type="component" value="Unassembled WGS sequence"/>
</dbReference>
<evidence type="ECO:0000259" key="1">
    <source>
        <dbReference type="Pfam" id="PF20151"/>
    </source>
</evidence>
<dbReference type="OrthoDB" id="2671816at2759"/>
<protein>
    <recommendedName>
        <fullName evidence="1">DUF6533 domain-containing protein</fullName>
    </recommendedName>
</protein>
<keyword evidence="3" id="KW-1185">Reference proteome</keyword>
<dbReference type="InterPro" id="IPR045340">
    <property type="entry name" value="DUF6533"/>
</dbReference>